<evidence type="ECO:0000313" key="7">
    <source>
        <dbReference type="EMBL" id="KAK5638041.1"/>
    </source>
</evidence>
<dbReference type="GO" id="GO:0008270">
    <property type="term" value="F:zinc ion binding"/>
    <property type="evidence" value="ECO:0007669"/>
    <property type="project" value="UniProtKB-KW"/>
</dbReference>
<reference evidence="7 8" key="1">
    <citation type="journal article" date="2024" name="Insects">
        <title>An Improved Chromosome-Level Genome Assembly of the Firefly Pyrocoelia pectoralis.</title>
        <authorList>
            <person name="Fu X."/>
            <person name="Meyer-Rochow V.B."/>
            <person name="Ballantyne L."/>
            <person name="Zhu X."/>
        </authorList>
    </citation>
    <scope>NUCLEOTIDE SEQUENCE [LARGE SCALE GENOMIC DNA]</scope>
    <source>
        <strain evidence="7">XCY_ONT2</strain>
    </source>
</reference>
<evidence type="ECO:0000256" key="1">
    <source>
        <dbReference type="ARBA" id="ARBA00022723"/>
    </source>
</evidence>
<feature type="compositionally biased region" description="Polar residues" evidence="5">
    <location>
        <begin position="80"/>
        <end position="91"/>
    </location>
</feature>
<evidence type="ECO:0000256" key="5">
    <source>
        <dbReference type="SAM" id="MobiDB-lite"/>
    </source>
</evidence>
<comment type="caution">
    <text evidence="7">The sequence shown here is derived from an EMBL/GenBank/DDBJ whole genome shotgun (WGS) entry which is preliminary data.</text>
</comment>
<proteinExistence type="predicted"/>
<keyword evidence="2 4" id="KW-0863">Zinc-finger</keyword>
<evidence type="ECO:0000256" key="2">
    <source>
        <dbReference type="ARBA" id="ARBA00022771"/>
    </source>
</evidence>
<feature type="compositionally biased region" description="Low complexity" evidence="5">
    <location>
        <begin position="236"/>
        <end position="252"/>
    </location>
</feature>
<dbReference type="Gene3D" id="3.30.500.40">
    <property type="match status" value="1"/>
</dbReference>
<dbReference type="SMART" id="SM00064">
    <property type="entry name" value="FYVE"/>
    <property type="match status" value="1"/>
</dbReference>
<feature type="region of interest" description="Disordered" evidence="5">
    <location>
        <begin position="80"/>
        <end position="106"/>
    </location>
</feature>
<protein>
    <recommendedName>
        <fullName evidence="6">FYVE-type domain-containing protein</fullName>
    </recommendedName>
</protein>
<keyword evidence="8" id="KW-1185">Reference proteome</keyword>
<dbReference type="PROSITE" id="PS50178">
    <property type="entry name" value="ZF_FYVE"/>
    <property type="match status" value="1"/>
</dbReference>
<evidence type="ECO:0000256" key="3">
    <source>
        <dbReference type="ARBA" id="ARBA00022833"/>
    </source>
</evidence>
<feature type="domain" description="FYVE-type" evidence="6">
    <location>
        <begin position="332"/>
        <end position="390"/>
    </location>
</feature>
<dbReference type="InterPro" id="IPR013083">
    <property type="entry name" value="Znf_RING/FYVE/PHD"/>
</dbReference>
<keyword evidence="3" id="KW-0862">Zinc</keyword>
<evidence type="ECO:0000256" key="4">
    <source>
        <dbReference type="PROSITE-ProRule" id="PRU00091"/>
    </source>
</evidence>
<dbReference type="CDD" id="cd15729">
    <property type="entry name" value="FYVE_endofin"/>
    <property type="match status" value="1"/>
</dbReference>
<dbReference type="InterPro" id="IPR024608">
    <property type="entry name" value="SARA-like_SBD"/>
</dbReference>
<feature type="compositionally biased region" description="Low complexity" evidence="5">
    <location>
        <begin position="396"/>
        <end position="407"/>
    </location>
</feature>
<dbReference type="Gene3D" id="3.30.40.10">
    <property type="entry name" value="Zinc/RING finger domain, C3HC4 (zinc finger)"/>
    <property type="match status" value="1"/>
</dbReference>
<organism evidence="7 8">
    <name type="scientific">Pyrocoelia pectoralis</name>
    <dbReference type="NCBI Taxonomy" id="417401"/>
    <lineage>
        <taxon>Eukaryota</taxon>
        <taxon>Metazoa</taxon>
        <taxon>Ecdysozoa</taxon>
        <taxon>Arthropoda</taxon>
        <taxon>Hexapoda</taxon>
        <taxon>Insecta</taxon>
        <taxon>Pterygota</taxon>
        <taxon>Neoptera</taxon>
        <taxon>Endopterygota</taxon>
        <taxon>Coleoptera</taxon>
        <taxon>Polyphaga</taxon>
        <taxon>Elateriformia</taxon>
        <taxon>Elateroidea</taxon>
        <taxon>Lampyridae</taxon>
        <taxon>Lampyrinae</taxon>
        <taxon>Pyrocoelia</taxon>
    </lineage>
</organism>
<feature type="region of interest" description="Disordered" evidence="5">
    <location>
        <begin position="396"/>
        <end position="421"/>
    </location>
</feature>
<feature type="compositionally biased region" description="Polar residues" evidence="5">
    <location>
        <begin position="253"/>
        <end position="264"/>
    </location>
</feature>
<dbReference type="InterPro" id="IPR000306">
    <property type="entry name" value="Znf_FYVE"/>
</dbReference>
<feature type="region of interest" description="Disordered" evidence="5">
    <location>
        <begin position="229"/>
        <end position="270"/>
    </location>
</feature>
<name>A0AAN7V3L3_9COLE</name>
<keyword evidence="1" id="KW-0479">Metal-binding</keyword>
<dbReference type="Proteomes" id="UP001329430">
    <property type="component" value="Chromosome 10"/>
</dbReference>
<dbReference type="EMBL" id="JAVRBK010000010">
    <property type="protein sequence ID" value="KAK5638041.1"/>
    <property type="molecule type" value="Genomic_DNA"/>
</dbReference>
<dbReference type="PANTHER" id="PTHR46319:SF3">
    <property type="entry name" value="ZINC FINGER FYVE DOMAIN-CONTAINING PROTEIN"/>
    <property type="match status" value="1"/>
</dbReference>
<dbReference type="SMART" id="SM01422">
    <property type="entry name" value="SARA"/>
    <property type="match status" value="1"/>
</dbReference>
<feature type="region of interest" description="Disordered" evidence="5">
    <location>
        <begin position="166"/>
        <end position="199"/>
    </location>
</feature>
<dbReference type="InterPro" id="IPR022557">
    <property type="entry name" value="SARA-like_C"/>
</dbReference>
<dbReference type="InterPro" id="IPR017455">
    <property type="entry name" value="Znf_FYVE-rel"/>
</dbReference>
<evidence type="ECO:0000259" key="6">
    <source>
        <dbReference type="PROSITE" id="PS50178"/>
    </source>
</evidence>
<dbReference type="AlphaFoldDB" id="A0AAN7V3L3"/>
<dbReference type="Gene3D" id="4.10.720.10">
    <property type="entry name" value="Smad anchor for receptor activation, Smad-binding domain"/>
    <property type="match status" value="1"/>
</dbReference>
<dbReference type="Pfam" id="PF01363">
    <property type="entry name" value="FYVE"/>
    <property type="match status" value="1"/>
</dbReference>
<dbReference type="InterPro" id="IPR011011">
    <property type="entry name" value="Znf_FYVE_PHD"/>
</dbReference>
<dbReference type="SUPFAM" id="SSF57903">
    <property type="entry name" value="FYVE/PHD zinc finger"/>
    <property type="match status" value="1"/>
</dbReference>
<feature type="compositionally biased region" description="Low complexity" evidence="5">
    <location>
        <begin position="175"/>
        <end position="185"/>
    </location>
</feature>
<dbReference type="Pfam" id="PF11409">
    <property type="entry name" value="SARA"/>
    <property type="match status" value="1"/>
</dbReference>
<accession>A0AAN7V3L3</accession>
<dbReference type="Gene3D" id="3.30.1360.220">
    <property type="entry name" value="Domain of unknown function (DUF3480), N-terminal subdomain"/>
    <property type="match status" value="2"/>
</dbReference>
<dbReference type="GO" id="GO:0016197">
    <property type="term" value="P:endosomal transport"/>
    <property type="evidence" value="ECO:0007669"/>
    <property type="project" value="TreeGrafter"/>
</dbReference>
<dbReference type="Pfam" id="PF11979">
    <property type="entry name" value="SARA_C"/>
    <property type="match status" value="1"/>
</dbReference>
<dbReference type="InterPro" id="IPR037145">
    <property type="entry name" value="SARA_Smad-bd_sf"/>
</dbReference>
<dbReference type="PANTHER" id="PTHR46319">
    <property type="entry name" value="ZINC FINGER FYVE DOMAIN-CONTAINING PROTEIN"/>
    <property type="match status" value="1"/>
</dbReference>
<evidence type="ECO:0000313" key="8">
    <source>
        <dbReference type="Proteomes" id="UP001329430"/>
    </source>
</evidence>
<dbReference type="GO" id="GO:0031901">
    <property type="term" value="C:early endosome membrane"/>
    <property type="evidence" value="ECO:0007669"/>
    <property type="project" value="TreeGrafter"/>
</dbReference>
<gene>
    <name evidence="7" type="ORF">RI129_012336</name>
</gene>
<sequence length="1039" mass="116565">MDKYTVDLDKVLNDFEYSELTDQYNTSNNAATPQRNQDLYKYNVAPPKHNITKVFESLNEYLNSEIGDEPAETSVSENICENSTNNNPTSVETDEVGDESHQINESNTDTAELEEINDQLQETNIADVEFETVEQVEDVNPRAPVVGFDTVIDDSNLSEYLDELETEEVLEEDVSTSSTTNQSTNEVEDNLLPRPSSLPVNSSAVQIDLVGEPGSTPYNNVYVSHTLTKPTESDADSSPTPSPTFSEVSTESNGSTATTESVTDVPSDKNAQRYEPHEMHEVLETSVANTELVEKNVAKELSAQVDIDGAQSLNVDLLDNLLGKQAPVWIPDSDTLNCLHCDTKFTVIKRRHHCRACGLVLCAKCSNKKYKLEYLNEEARVCVKCYDLLNKDTNSSSGSEGLSSTNSPNHQSVTPNPNNPMEYCSMVPPLQQINASNQNPPTVMVPVGVLKRKGSTKLRTNKSVIFCDGIRPGSELTNLDNNFDYNEKLVKYPKENKNDFLDSTTKSFIPHKDDDLPPIVNIYKADISYTPFDSSIHTMEFLKKEKLVMAIHSNLYVHIKIINMDCCINKWAWCFSTEGMINVGQDEILILLEYIDNEKSIPKDVFFHLNSIYNNAKTGSSITEYGISLHDTNYFLDSKNHVGFLFIRQTFQCLQNVIIPNEMYLIGILIHRWEMPWAKIFPLRLILRLGAEYRYYPCPIVSTRHRESVFVEIGHTIINLLADFRNFSYTLPYIRGLTIHMEDKNTTVTIPLNRYDQVIKSLNNSSDHILAFGGNFSTKADSHLVCIQDTQGNNENTYTTHAINIHNRPRKITGASFIVFNGALKSSSGLIAKSSIVEDGLMIQIPPEHMVQIRENLRNMKNHTIQCGCINVISDETINVIWGENDISFNLGVQSSIDNQSLTAVPSIRVHNGKDFICNSGNRLIRWTEVFILQGGNENGRGVDIDFSKLAESISRATCQALVKYLDLLLSNNFYKIGIRTNLHVENVSYSAGSNGMKLPPIYMKSLDNELIPVLHKITSNNVGDSSVILELVFRILNV</sequence>
<dbReference type="FunFam" id="3.30.40.10:FF:000084">
    <property type="entry name" value="Zinc finger, FYVE domain-containing 9b"/>
    <property type="match status" value="1"/>
</dbReference>
<dbReference type="SMART" id="SM01421">
    <property type="entry name" value="DUF3480"/>
    <property type="match status" value="1"/>
</dbReference>